<evidence type="ECO:0000313" key="2">
    <source>
        <dbReference type="Proteomes" id="UP000004508"/>
    </source>
</evidence>
<protein>
    <submittedName>
        <fullName evidence="1">Uncharacterized protein</fullName>
    </submittedName>
</protein>
<dbReference type="AlphaFoldDB" id="D6U3B8"/>
<gene>
    <name evidence="1" type="ORF">Krac_1812</name>
</gene>
<comment type="caution">
    <text evidence="1">The sequence shown here is derived from an EMBL/GenBank/DDBJ whole genome shotgun (WGS) entry which is preliminary data.</text>
</comment>
<dbReference type="InParanoid" id="D6U3B8"/>
<reference evidence="1 2" key="1">
    <citation type="journal article" date="2011" name="Stand. Genomic Sci.">
        <title>Non-contiguous finished genome sequence and contextual data of the filamentous soil bacterium Ktedonobacter racemifer type strain (SOSP1-21).</title>
        <authorList>
            <person name="Chang Y.J."/>
            <person name="Land M."/>
            <person name="Hauser L."/>
            <person name="Chertkov O."/>
            <person name="Del Rio T.G."/>
            <person name="Nolan M."/>
            <person name="Copeland A."/>
            <person name="Tice H."/>
            <person name="Cheng J.F."/>
            <person name="Lucas S."/>
            <person name="Han C."/>
            <person name="Goodwin L."/>
            <person name="Pitluck S."/>
            <person name="Ivanova N."/>
            <person name="Ovchinikova G."/>
            <person name="Pati A."/>
            <person name="Chen A."/>
            <person name="Palaniappan K."/>
            <person name="Mavromatis K."/>
            <person name="Liolios K."/>
            <person name="Brettin T."/>
            <person name="Fiebig A."/>
            <person name="Rohde M."/>
            <person name="Abt B."/>
            <person name="Goker M."/>
            <person name="Detter J.C."/>
            <person name="Woyke T."/>
            <person name="Bristow J."/>
            <person name="Eisen J.A."/>
            <person name="Markowitz V."/>
            <person name="Hugenholtz P."/>
            <person name="Kyrpides N.C."/>
            <person name="Klenk H.P."/>
            <person name="Lapidus A."/>
        </authorList>
    </citation>
    <scope>NUCLEOTIDE SEQUENCE [LARGE SCALE GENOMIC DNA]</scope>
    <source>
        <strain evidence="2">DSM 44963</strain>
    </source>
</reference>
<keyword evidence="2" id="KW-1185">Reference proteome</keyword>
<proteinExistence type="predicted"/>
<sequence>MENTVLSRNQGQVCLSSSYVVKATGYGTNLNQPRMMGDSLTFAVMPLLSPRPHHHLGTDAPSIRADMKGRVTVTLCKSSIIAHLLLPIMMELVISANSEPKSARNVGIQRQS</sequence>
<dbReference type="Proteomes" id="UP000004508">
    <property type="component" value="Unassembled WGS sequence"/>
</dbReference>
<dbReference type="EMBL" id="ADVG01000004">
    <property type="protein sequence ID" value="EFH81122.1"/>
    <property type="molecule type" value="Genomic_DNA"/>
</dbReference>
<accession>D6U3B8</accession>
<name>D6U3B8_KTERA</name>
<organism evidence="1 2">
    <name type="scientific">Ktedonobacter racemifer DSM 44963</name>
    <dbReference type="NCBI Taxonomy" id="485913"/>
    <lineage>
        <taxon>Bacteria</taxon>
        <taxon>Bacillati</taxon>
        <taxon>Chloroflexota</taxon>
        <taxon>Ktedonobacteria</taxon>
        <taxon>Ktedonobacterales</taxon>
        <taxon>Ktedonobacteraceae</taxon>
        <taxon>Ktedonobacter</taxon>
    </lineage>
</organism>
<evidence type="ECO:0000313" key="1">
    <source>
        <dbReference type="EMBL" id="EFH81122.1"/>
    </source>
</evidence>